<keyword evidence="2" id="KW-0732">Signal</keyword>
<name>A0A2W5CYE9_9CORY</name>
<feature type="region of interest" description="Disordered" evidence="1">
    <location>
        <begin position="26"/>
        <end position="130"/>
    </location>
</feature>
<gene>
    <name evidence="3" type="ORF">DI609_07195</name>
</gene>
<dbReference type="Proteomes" id="UP000249451">
    <property type="component" value="Unassembled WGS sequence"/>
</dbReference>
<feature type="chain" id="PRO_5039728383" description="Secreted protein" evidence="2">
    <location>
        <begin position="25"/>
        <end position="252"/>
    </location>
</feature>
<evidence type="ECO:0008006" key="5">
    <source>
        <dbReference type="Google" id="ProtNLM"/>
    </source>
</evidence>
<feature type="compositionally biased region" description="Basic and acidic residues" evidence="1">
    <location>
        <begin position="57"/>
        <end position="81"/>
    </location>
</feature>
<dbReference type="AlphaFoldDB" id="A0A2W5CYE9"/>
<comment type="caution">
    <text evidence="3">The sequence shown here is derived from an EMBL/GenBank/DDBJ whole genome shotgun (WGS) entry which is preliminary data.</text>
</comment>
<sequence length="252" mass="27074">MSFLTPAKKSLVAVALVAPLALTACNSDGEDTVSDASSAVKTMTTTKASEETSAPSESKDKKDEDKDKSEENKDDANKEGEEPQQEGEQPQAEGAAPESVTNPFENGGDPFKDMPKAEPVQGEAASQEDVDGINNLVRGLYDTTTMRQFIKYLPDHACAEVRNNPESGLNNIDYNQVPDIPINQLRDMVAASGQGDAGMENFNWDQTGVESINDVVVNGDDASATVNVNTNKGVDSSTMRFKRENGNWTFCG</sequence>
<protein>
    <recommendedName>
        <fullName evidence="5">Secreted protein</fullName>
    </recommendedName>
</protein>
<evidence type="ECO:0000256" key="1">
    <source>
        <dbReference type="SAM" id="MobiDB-lite"/>
    </source>
</evidence>
<organism evidence="3 4">
    <name type="scientific">Corynebacterium urealyticum</name>
    <dbReference type="NCBI Taxonomy" id="43771"/>
    <lineage>
        <taxon>Bacteria</taxon>
        <taxon>Bacillati</taxon>
        <taxon>Actinomycetota</taxon>
        <taxon>Actinomycetes</taxon>
        <taxon>Mycobacteriales</taxon>
        <taxon>Corynebacteriaceae</taxon>
        <taxon>Corynebacterium</taxon>
    </lineage>
</organism>
<reference evidence="3 4" key="1">
    <citation type="submission" date="2017-11" db="EMBL/GenBank/DDBJ databases">
        <title>Infants hospitalized years apart are colonized by the same room-sourced microbial strains.</title>
        <authorList>
            <person name="Brooks B."/>
            <person name="Olm M.R."/>
            <person name="Firek B.A."/>
            <person name="Baker R."/>
            <person name="Thomas B.C."/>
            <person name="Morowitz M.J."/>
            <person name="Banfield J.F."/>
        </authorList>
    </citation>
    <scope>NUCLEOTIDE SEQUENCE [LARGE SCALE GENOMIC DNA]</scope>
    <source>
        <strain evidence="3">S2_012_000_R3_87</strain>
    </source>
</reference>
<evidence type="ECO:0000256" key="2">
    <source>
        <dbReference type="SAM" id="SignalP"/>
    </source>
</evidence>
<proteinExistence type="predicted"/>
<feature type="signal peptide" evidence="2">
    <location>
        <begin position="1"/>
        <end position="24"/>
    </location>
</feature>
<feature type="compositionally biased region" description="Polar residues" evidence="1">
    <location>
        <begin position="34"/>
        <end position="55"/>
    </location>
</feature>
<dbReference type="EMBL" id="QFNY01000159">
    <property type="protein sequence ID" value="PZO99995.1"/>
    <property type="molecule type" value="Genomic_DNA"/>
</dbReference>
<feature type="compositionally biased region" description="Low complexity" evidence="1">
    <location>
        <begin position="86"/>
        <end position="98"/>
    </location>
</feature>
<evidence type="ECO:0000313" key="3">
    <source>
        <dbReference type="EMBL" id="PZO99995.1"/>
    </source>
</evidence>
<evidence type="ECO:0000313" key="4">
    <source>
        <dbReference type="Proteomes" id="UP000249451"/>
    </source>
</evidence>
<accession>A0A2W5CYE9</accession>